<sequence length="43" mass="4627">MSDAMSGQSVSPELVEGRSSLDDGLRQAQPERKSGNFRSDFPG</sequence>
<reference evidence="2" key="1">
    <citation type="submission" date="2018-06" db="EMBL/GenBank/DDBJ databases">
        <authorList>
            <person name="Zhirakovskaya E."/>
        </authorList>
    </citation>
    <scope>NUCLEOTIDE SEQUENCE</scope>
</reference>
<evidence type="ECO:0000256" key="1">
    <source>
        <dbReference type="SAM" id="MobiDB-lite"/>
    </source>
</evidence>
<protein>
    <submittedName>
        <fullName evidence="2">Uncharacterized protein</fullName>
    </submittedName>
</protein>
<gene>
    <name evidence="2" type="ORF">MNBD_ALPHA04-1407</name>
</gene>
<dbReference type="EMBL" id="UOEF01000360">
    <property type="protein sequence ID" value="VAW02953.1"/>
    <property type="molecule type" value="Genomic_DNA"/>
</dbReference>
<accession>A0A3B0SFR9</accession>
<feature type="compositionally biased region" description="Basic and acidic residues" evidence="1">
    <location>
        <begin position="15"/>
        <end position="34"/>
    </location>
</feature>
<name>A0A3B0SFR9_9ZZZZ</name>
<dbReference type="AlphaFoldDB" id="A0A3B0SFR9"/>
<feature type="compositionally biased region" description="Polar residues" evidence="1">
    <location>
        <begin position="1"/>
        <end position="11"/>
    </location>
</feature>
<organism evidence="2">
    <name type="scientific">hydrothermal vent metagenome</name>
    <dbReference type="NCBI Taxonomy" id="652676"/>
    <lineage>
        <taxon>unclassified sequences</taxon>
        <taxon>metagenomes</taxon>
        <taxon>ecological metagenomes</taxon>
    </lineage>
</organism>
<evidence type="ECO:0000313" key="2">
    <source>
        <dbReference type="EMBL" id="VAW02953.1"/>
    </source>
</evidence>
<feature type="region of interest" description="Disordered" evidence="1">
    <location>
        <begin position="1"/>
        <end position="43"/>
    </location>
</feature>
<feature type="non-terminal residue" evidence="2">
    <location>
        <position position="43"/>
    </location>
</feature>
<proteinExistence type="predicted"/>